<dbReference type="AlphaFoldDB" id="A0A4R3JXK0"/>
<gene>
    <name evidence="2" type="ORF">EDC61_10654</name>
</gene>
<dbReference type="EMBL" id="SLZY01000006">
    <property type="protein sequence ID" value="TCS72139.1"/>
    <property type="molecule type" value="Genomic_DNA"/>
</dbReference>
<evidence type="ECO:0000313" key="2">
    <source>
        <dbReference type="EMBL" id="TCS72139.1"/>
    </source>
</evidence>
<feature type="transmembrane region" description="Helical" evidence="1">
    <location>
        <begin position="20"/>
        <end position="43"/>
    </location>
</feature>
<keyword evidence="1" id="KW-1133">Transmembrane helix</keyword>
<evidence type="ECO:0000313" key="3">
    <source>
        <dbReference type="Proteomes" id="UP000295135"/>
    </source>
</evidence>
<keyword evidence="1" id="KW-0472">Membrane</keyword>
<sequence>MAGLTFTEPTMPVELLLISILRALVEVAGFALLGQGLLALLAGKYRQDNLFYKILQTVTRPVIRAVRFFTPRVIIDAHIPFLAFFLLFWLWIALALAKRYFCALHGLAC</sequence>
<feature type="transmembrane region" description="Helical" evidence="1">
    <location>
        <begin position="73"/>
        <end position="97"/>
    </location>
</feature>
<evidence type="ECO:0000256" key="1">
    <source>
        <dbReference type="SAM" id="Phobius"/>
    </source>
</evidence>
<protein>
    <recommendedName>
        <fullName evidence="4">YggT family protein</fullName>
    </recommendedName>
</protein>
<keyword evidence="3" id="KW-1185">Reference proteome</keyword>
<name>A0A4R3JXK0_9PROT</name>
<comment type="caution">
    <text evidence="2">The sequence shown here is derived from an EMBL/GenBank/DDBJ whole genome shotgun (WGS) entry which is preliminary data.</text>
</comment>
<keyword evidence="1" id="KW-0812">Transmembrane</keyword>
<proteinExistence type="predicted"/>
<dbReference type="Proteomes" id="UP000295135">
    <property type="component" value="Unassembled WGS sequence"/>
</dbReference>
<evidence type="ECO:0008006" key="4">
    <source>
        <dbReference type="Google" id="ProtNLM"/>
    </source>
</evidence>
<organism evidence="2 3">
    <name type="scientific">Sulfuritortus calidifontis</name>
    <dbReference type="NCBI Taxonomy" id="1914471"/>
    <lineage>
        <taxon>Bacteria</taxon>
        <taxon>Pseudomonadati</taxon>
        <taxon>Pseudomonadota</taxon>
        <taxon>Betaproteobacteria</taxon>
        <taxon>Nitrosomonadales</taxon>
        <taxon>Thiobacillaceae</taxon>
        <taxon>Sulfuritortus</taxon>
    </lineage>
</organism>
<accession>A0A4R3JXK0</accession>
<reference evidence="2 3" key="1">
    <citation type="submission" date="2019-03" db="EMBL/GenBank/DDBJ databases">
        <title>Genomic Encyclopedia of Type Strains, Phase IV (KMG-IV): sequencing the most valuable type-strain genomes for metagenomic binning, comparative biology and taxonomic classification.</title>
        <authorList>
            <person name="Goeker M."/>
        </authorList>
    </citation>
    <scope>NUCLEOTIDE SEQUENCE [LARGE SCALE GENOMIC DNA]</scope>
    <source>
        <strain evidence="2 3">DSM 103923</strain>
    </source>
</reference>